<proteinExistence type="predicted"/>
<dbReference type="Proteomes" id="UP000887580">
    <property type="component" value="Unplaced"/>
</dbReference>
<sequence length="441" mass="50522">MDFEDYGDFGDDGLFDDKDKPTEVLNDDDVLNSVIKKTEPKDGKKKRTVTSKPRPKLTEHTLTGPKGLCALRNLFEKWNPHENRSPYDNLEEMMQKVEYWGHLLYPKSNFDDLLAKVEQLGKKRAVKVYMTKLRLGMPLFEELDEKEGEKMNDRRSVSPVDKPLSSLPDDEDDFNDEAWDRLFDDPSPKETPIVKKKSKKRSELKKRLHKLVADSDDESSPDDEMDEDSALNSIFNDAIVPSKNTETTMSPKGQKQKLLLDSDEEKEEEDSLPQALSDKENVPSSYVKQKSQSKKLIIDSDDEEDASTQESESNKRPFKKDDMEQEKLLTPSESPVNKKRRIIIDSSDEDEEEPPTSVANSERLGMSVLEELNEKESEKINDQHLETSMEKEFSTYDSTVAKKRRIIIDSDDEDVVVQQQSPTVLADSISEETALDLIFDD</sequence>
<protein>
    <submittedName>
        <fullName evidence="2">TIMELESS-interacting protein</fullName>
    </submittedName>
</protein>
<evidence type="ECO:0000313" key="1">
    <source>
        <dbReference type="Proteomes" id="UP000887580"/>
    </source>
</evidence>
<accession>A0AC35G7K1</accession>
<name>A0AC35G7K1_9BILA</name>
<organism evidence="1 2">
    <name type="scientific">Panagrolaimus sp. PS1159</name>
    <dbReference type="NCBI Taxonomy" id="55785"/>
    <lineage>
        <taxon>Eukaryota</taxon>
        <taxon>Metazoa</taxon>
        <taxon>Ecdysozoa</taxon>
        <taxon>Nematoda</taxon>
        <taxon>Chromadorea</taxon>
        <taxon>Rhabditida</taxon>
        <taxon>Tylenchina</taxon>
        <taxon>Panagrolaimomorpha</taxon>
        <taxon>Panagrolaimoidea</taxon>
        <taxon>Panagrolaimidae</taxon>
        <taxon>Panagrolaimus</taxon>
    </lineage>
</organism>
<dbReference type="WBParaSite" id="PS1159_v2.g24647.t1">
    <property type="protein sequence ID" value="PS1159_v2.g24647.t1"/>
    <property type="gene ID" value="PS1159_v2.g24647"/>
</dbReference>
<reference evidence="2" key="1">
    <citation type="submission" date="2022-11" db="UniProtKB">
        <authorList>
            <consortium name="WormBaseParasite"/>
        </authorList>
    </citation>
    <scope>IDENTIFICATION</scope>
</reference>
<evidence type="ECO:0000313" key="2">
    <source>
        <dbReference type="WBParaSite" id="PS1159_v2.g24647.t1"/>
    </source>
</evidence>